<feature type="region of interest" description="Disordered" evidence="2">
    <location>
        <begin position="197"/>
        <end position="216"/>
    </location>
</feature>
<dbReference type="AlphaFoldDB" id="A0A7S0D6P3"/>
<keyword evidence="3" id="KW-1133">Transmembrane helix</keyword>
<reference evidence="4" key="1">
    <citation type="submission" date="2021-01" db="EMBL/GenBank/DDBJ databases">
        <authorList>
            <person name="Corre E."/>
            <person name="Pelletier E."/>
            <person name="Niang G."/>
            <person name="Scheremetjew M."/>
            <person name="Finn R."/>
            <person name="Kale V."/>
            <person name="Holt S."/>
            <person name="Cochrane G."/>
            <person name="Meng A."/>
            <person name="Brown T."/>
            <person name="Cohen L."/>
        </authorList>
    </citation>
    <scope>NUCLEOTIDE SEQUENCE</scope>
    <source>
        <strain evidence="4">CCMP2058</strain>
    </source>
</reference>
<feature type="coiled-coil region" evidence="1">
    <location>
        <begin position="45"/>
        <end position="72"/>
    </location>
</feature>
<proteinExistence type="predicted"/>
<evidence type="ECO:0000256" key="1">
    <source>
        <dbReference type="SAM" id="Coils"/>
    </source>
</evidence>
<accession>A0A7S0D6P3</accession>
<keyword evidence="3" id="KW-0472">Membrane</keyword>
<gene>
    <name evidence="4" type="ORF">LAMO00422_LOCUS7093</name>
</gene>
<organism evidence="4">
    <name type="scientific">Amorphochlora amoebiformis</name>
    <dbReference type="NCBI Taxonomy" id="1561963"/>
    <lineage>
        <taxon>Eukaryota</taxon>
        <taxon>Sar</taxon>
        <taxon>Rhizaria</taxon>
        <taxon>Cercozoa</taxon>
        <taxon>Chlorarachniophyceae</taxon>
        <taxon>Amorphochlora</taxon>
    </lineage>
</organism>
<protein>
    <submittedName>
        <fullName evidence="4">Uncharacterized protein</fullName>
    </submittedName>
</protein>
<sequence length="309" mass="34542">MKGTAMQILAQKVANLELKESEVHFDLQEMSDEIKQKSTSLDTKISSLEYNYNSLIERLDDFEKMLESANAETLTCQGRMLQMESEFERSFSELWICFIILLTAFIVSLTLLHYLPQTQDRPSNFSQTQDHPSNSNPITFNPIKTPSKSTIYTQTHISPSMSPVIRQEDAKYDPVITLTPPKSTPLFRRRRLGAPGGLDVGSEASGSDLGSGGEPGGGWVEGVVKWGLRVWMGMVLAIDMALWFAFLLALILILSPFQHPMRFPPHNQPPSLTPPTDDGIDSRTPLPEIFPPIHVEQIHDDPNAMGVYA</sequence>
<evidence type="ECO:0000313" key="4">
    <source>
        <dbReference type="EMBL" id="CAD8443143.1"/>
    </source>
</evidence>
<name>A0A7S0D6P3_9EUKA</name>
<evidence type="ECO:0000256" key="3">
    <source>
        <dbReference type="SAM" id="Phobius"/>
    </source>
</evidence>
<feature type="transmembrane region" description="Helical" evidence="3">
    <location>
        <begin position="230"/>
        <end position="254"/>
    </location>
</feature>
<feature type="region of interest" description="Disordered" evidence="2">
    <location>
        <begin position="121"/>
        <end position="145"/>
    </location>
</feature>
<evidence type="ECO:0000256" key="2">
    <source>
        <dbReference type="SAM" id="MobiDB-lite"/>
    </source>
</evidence>
<feature type="transmembrane region" description="Helical" evidence="3">
    <location>
        <begin position="94"/>
        <end position="115"/>
    </location>
</feature>
<keyword evidence="1" id="KW-0175">Coiled coil</keyword>
<keyword evidence="3" id="KW-0812">Transmembrane</keyword>
<dbReference type="EMBL" id="HBEM01010108">
    <property type="protein sequence ID" value="CAD8443143.1"/>
    <property type="molecule type" value="Transcribed_RNA"/>
</dbReference>